<dbReference type="OrthoDB" id="573082at2"/>
<accession>A0A1H0A3L0</accession>
<sequence length="121" mass="14536">MHKIFFYKDKSGNEPVLEYMYELADRKDKDSRIKLNKINDYIQALSVYGTQLSENYVKHLDGDIWELRPIRNRILFVGWQNGSFVLLHHFMKKSQKTPRKEIDKAKRELNDLIERGVTYEK</sequence>
<name>A0A1H0A3L0_9FIRM</name>
<gene>
    <name evidence="1" type="ORF">SAMN05660299_02456</name>
</gene>
<dbReference type="STRING" id="349095.SAMN05660299_02456"/>
<organism evidence="1 2">
    <name type="scientific">Megasphaera paucivorans</name>
    <dbReference type="NCBI Taxonomy" id="349095"/>
    <lineage>
        <taxon>Bacteria</taxon>
        <taxon>Bacillati</taxon>
        <taxon>Bacillota</taxon>
        <taxon>Negativicutes</taxon>
        <taxon>Veillonellales</taxon>
        <taxon>Veillonellaceae</taxon>
        <taxon>Megasphaera</taxon>
    </lineage>
</organism>
<dbReference type="Proteomes" id="UP000199309">
    <property type="component" value="Unassembled WGS sequence"/>
</dbReference>
<dbReference type="EMBL" id="FNHQ01000035">
    <property type="protein sequence ID" value="SDN28402.1"/>
    <property type="molecule type" value="Genomic_DNA"/>
</dbReference>
<evidence type="ECO:0000313" key="1">
    <source>
        <dbReference type="EMBL" id="SDN28402.1"/>
    </source>
</evidence>
<protein>
    <submittedName>
        <fullName evidence="1">Phage-related protein</fullName>
    </submittedName>
</protein>
<reference evidence="1 2" key="1">
    <citation type="submission" date="2016-10" db="EMBL/GenBank/DDBJ databases">
        <authorList>
            <person name="de Groot N.N."/>
        </authorList>
    </citation>
    <scope>NUCLEOTIDE SEQUENCE [LARGE SCALE GENOMIC DNA]</scope>
    <source>
        <strain evidence="1 2">DSM 16981</strain>
    </source>
</reference>
<dbReference type="RefSeq" id="WP_091652388.1">
    <property type="nucleotide sequence ID" value="NZ_FNHQ01000035.1"/>
</dbReference>
<dbReference type="InterPro" id="IPR009241">
    <property type="entry name" value="HigB-like"/>
</dbReference>
<evidence type="ECO:0000313" key="2">
    <source>
        <dbReference type="Proteomes" id="UP000199309"/>
    </source>
</evidence>
<keyword evidence="2" id="KW-1185">Reference proteome</keyword>
<dbReference type="AlphaFoldDB" id="A0A1H0A3L0"/>
<proteinExistence type="predicted"/>
<dbReference type="Pfam" id="PF05973">
    <property type="entry name" value="Gp49"/>
    <property type="match status" value="1"/>
</dbReference>